<dbReference type="PROSITE" id="PS50009">
    <property type="entry name" value="RASGEF_CAT"/>
    <property type="match status" value="1"/>
</dbReference>
<dbReference type="SMART" id="SM00147">
    <property type="entry name" value="RasGEF"/>
    <property type="match status" value="1"/>
</dbReference>
<dbReference type="PANTHER" id="PTHR23113:SF368">
    <property type="entry name" value="CELL DIVISION CONTROL PROTEIN 25"/>
    <property type="match status" value="1"/>
</dbReference>
<dbReference type="GO" id="GO:0005085">
    <property type="term" value="F:guanyl-nucleotide exchange factor activity"/>
    <property type="evidence" value="ECO:0007669"/>
    <property type="project" value="UniProtKB-KW"/>
</dbReference>
<dbReference type="InterPro" id="IPR023578">
    <property type="entry name" value="Ras_GEF_dom_sf"/>
</dbReference>
<dbReference type="InterPro" id="IPR008937">
    <property type="entry name" value="Ras-like_GEF"/>
</dbReference>
<feature type="domain" description="Ras-GEF" evidence="3">
    <location>
        <begin position="17"/>
        <end position="173"/>
    </location>
</feature>
<dbReference type="InterPro" id="IPR036964">
    <property type="entry name" value="RASGEF_cat_dom_sf"/>
</dbReference>
<dbReference type="GO" id="GO:0005886">
    <property type="term" value="C:plasma membrane"/>
    <property type="evidence" value="ECO:0007669"/>
    <property type="project" value="TreeGrafter"/>
</dbReference>
<dbReference type="GO" id="GO:0007265">
    <property type="term" value="P:Ras protein signal transduction"/>
    <property type="evidence" value="ECO:0007669"/>
    <property type="project" value="TreeGrafter"/>
</dbReference>
<protein>
    <submittedName>
        <fullName evidence="4">Ras-GEF domain-containing protein</fullName>
    </submittedName>
</protein>
<sequence length="173" mass="20144">LYQRDYDPVTFDLLKVQPKDIAEQITLIDLPLFKAITCQELANGAWAKKSKRADAPNIVAFTDRFNAVCLWCQREILSHEEASKRSEVLGHFIKIAKYLYDLNNLNSTFSLISAVQSLAIYRLTKTWNLLARHERAVFNKLRLLFDSERNWERLRQHLQSLSLPSSFAFIEMP</sequence>
<keyword evidence="1 2" id="KW-0344">Guanine-nucleotide releasing factor</keyword>
<proteinExistence type="predicted"/>
<dbReference type="SUPFAM" id="SSF48366">
    <property type="entry name" value="Ras GEF"/>
    <property type="match status" value="1"/>
</dbReference>
<dbReference type="Pfam" id="PF00617">
    <property type="entry name" value="RasGEF"/>
    <property type="match status" value="1"/>
</dbReference>
<accession>A0A183EAK2</accession>
<reference evidence="4" key="1">
    <citation type="submission" date="2016-06" db="UniProtKB">
        <authorList>
            <consortium name="WormBaseParasite"/>
        </authorList>
    </citation>
    <scope>IDENTIFICATION</scope>
</reference>
<dbReference type="Gene3D" id="1.10.840.10">
    <property type="entry name" value="Ras guanine-nucleotide exchange factors catalytic domain"/>
    <property type="match status" value="1"/>
</dbReference>
<dbReference type="AlphaFoldDB" id="A0A183EAK2"/>
<evidence type="ECO:0000256" key="1">
    <source>
        <dbReference type="ARBA" id="ARBA00022658"/>
    </source>
</evidence>
<dbReference type="PANTHER" id="PTHR23113">
    <property type="entry name" value="GUANINE NUCLEOTIDE EXCHANGE FACTOR"/>
    <property type="match status" value="1"/>
</dbReference>
<evidence type="ECO:0000256" key="2">
    <source>
        <dbReference type="PROSITE-ProRule" id="PRU00168"/>
    </source>
</evidence>
<dbReference type="WBParaSite" id="GPUH_0001801801-mRNA-1">
    <property type="protein sequence ID" value="GPUH_0001801801-mRNA-1"/>
    <property type="gene ID" value="GPUH_0001801801"/>
</dbReference>
<organism evidence="4">
    <name type="scientific">Gongylonema pulchrum</name>
    <dbReference type="NCBI Taxonomy" id="637853"/>
    <lineage>
        <taxon>Eukaryota</taxon>
        <taxon>Metazoa</taxon>
        <taxon>Ecdysozoa</taxon>
        <taxon>Nematoda</taxon>
        <taxon>Chromadorea</taxon>
        <taxon>Rhabditida</taxon>
        <taxon>Spirurina</taxon>
        <taxon>Spiruromorpha</taxon>
        <taxon>Spiruroidea</taxon>
        <taxon>Gongylonematidae</taxon>
        <taxon>Gongylonema</taxon>
    </lineage>
</organism>
<name>A0A183EAK2_9BILA</name>
<evidence type="ECO:0000313" key="4">
    <source>
        <dbReference type="WBParaSite" id="GPUH_0001801801-mRNA-1"/>
    </source>
</evidence>
<dbReference type="InterPro" id="IPR001895">
    <property type="entry name" value="RASGEF_cat_dom"/>
</dbReference>
<evidence type="ECO:0000259" key="3">
    <source>
        <dbReference type="PROSITE" id="PS50009"/>
    </source>
</evidence>